<evidence type="ECO:0000256" key="5">
    <source>
        <dbReference type="ARBA" id="ARBA00025782"/>
    </source>
</evidence>
<dbReference type="InterPro" id="IPR036249">
    <property type="entry name" value="Thioredoxin-like_sf"/>
</dbReference>
<keyword evidence="4" id="KW-0520">NAD</keyword>
<evidence type="ECO:0000256" key="1">
    <source>
        <dbReference type="ARBA" id="ARBA00012612"/>
    </source>
</evidence>
<dbReference type="GO" id="GO:0004791">
    <property type="term" value="F:thioredoxin-disulfide reductase (NADPH) activity"/>
    <property type="evidence" value="ECO:0007669"/>
    <property type="project" value="InterPro"/>
</dbReference>
<evidence type="ECO:0000256" key="3">
    <source>
        <dbReference type="ARBA" id="ARBA00023002"/>
    </source>
</evidence>
<dbReference type="Gene3D" id="3.40.30.10">
    <property type="entry name" value="Glutaredoxin"/>
    <property type="match status" value="2"/>
</dbReference>
<dbReference type="OMA" id="KECDFEL"/>
<keyword evidence="10" id="KW-1185">Reference proteome</keyword>
<feature type="domain" description="Thioredoxin" evidence="8">
    <location>
        <begin position="66"/>
        <end position="245"/>
    </location>
</feature>
<keyword evidence="3" id="KW-0560">Oxidoreductase</keyword>
<dbReference type="InterPro" id="IPR004146">
    <property type="entry name" value="DC1"/>
</dbReference>
<evidence type="ECO:0000256" key="6">
    <source>
        <dbReference type="ARBA" id="ARBA00047388"/>
    </source>
</evidence>
<dbReference type="AlphaFoldDB" id="A0AA38F6P1"/>
<dbReference type="Pfam" id="PF03107">
    <property type="entry name" value="C1_2"/>
    <property type="match status" value="1"/>
</dbReference>
<dbReference type="PANTHER" id="PTHR13871:SF96">
    <property type="entry name" value="THIOREDOXIN DOMAIN-CONTAINING PROTEIN"/>
    <property type="match status" value="1"/>
</dbReference>
<dbReference type="CDD" id="cd03009">
    <property type="entry name" value="TryX_like_TryX_NRX"/>
    <property type="match status" value="1"/>
</dbReference>
<dbReference type="Pfam" id="PF13905">
    <property type="entry name" value="Thioredoxin_8"/>
    <property type="match status" value="1"/>
</dbReference>
<comment type="catalytic activity">
    <reaction evidence="7">
        <text>[protein]-dithiol + NADP(+) = [protein]-disulfide + NADPH + H(+)</text>
        <dbReference type="Rhea" id="RHEA:18753"/>
        <dbReference type="Rhea" id="RHEA-COMP:10593"/>
        <dbReference type="Rhea" id="RHEA-COMP:10594"/>
        <dbReference type="ChEBI" id="CHEBI:15378"/>
        <dbReference type="ChEBI" id="CHEBI:29950"/>
        <dbReference type="ChEBI" id="CHEBI:50058"/>
        <dbReference type="ChEBI" id="CHEBI:57783"/>
        <dbReference type="ChEBI" id="CHEBI:58349"/>
        <dbReference type="EC" id="1.8.1.8"/>
    </reaction>
</comment>
<dbReference type="EC" id="1.8.1.8" evidence="1"/>
<dbReference type="SUPFAM" id="SSF57889">
    <property type="entry name" value="Cysteine-rich domain"/>
    <property type="match status" value="1"/>
</dbReference>
<proteinExistence type="inferred from homology"/>
<evidence type="ECO:0000259" key="8">
    <source>
        <dbReference type="PROSITE" id="PS51352"/>
    </source>
</evidence>
<accession>A0AA38F6P1</accession>
<comment type="similarity">
    <text evidence="5">Belongs to the nucleoredoxin family.</text>
</comment>
<evidence type="ECO:0000313" key="10">
    <source>
        <dbReference type="Proteomes" id="UP000824469"/>
    </source>
</evidence>
<dbReference type="SUPFAM" id="SSF52833">
    <property type="entry name" value="Thioredoxin-like"/>
    <property type="match status" value="1"/>
</dbReference>
<dbReference type="InterPro" id="IPR052259">
    <property type="entry name" value="Nucleoredoxin-like"/>
</dbReference>
<dbReference type="InterPro" id="IPR045870">
    <property type="entry name" value="TryX_NRX_thioredoxin_dom"/>
</dbReference>
<evidence type="ECO:0000313" key="9">
    <source>
        <dbReference type="EMBL" id="KAH9291533.1"/>
    </source>
</evidence>
<protein>
    <recommendedName>
        <fullName evidence="1">protein-disulfide reductase</fullName>
        <ecNumber evidence="1">1.8.1.8</ecNumber>
    </recommendedName>
</protein>
<reference evidence="9 10" key="1">
    <citation type="journal article" date="2021" name="Nat. Plants">
        <title>The Taxus genome provides insights into paclitaxel biosynthesis.</title>
        <authorList>
            <person name="Xiong X."/>
            <person name="Gou J."/>
            <person name="Liao Q."/>
            <person name="Li Y."/>
            <person name="Zhou Q."/>
            <person name="Bi G."/>
            <person name="Li C."/>
            <person name="Du R."/>
            <person name="Wang X."/>
            <person name="Sun T."/>
            <person name="Guo L."/>
            <person name="Liang H."/>
            <person name="Lu P."/>
            <person name="Wu Y."/>
            <person name="Zhang Z."/>
            <person name="Ro D.K."/>
            <person name="Shang Y."/>
            <person name="Huang S."/>
            <person name="Yan J."/>
        </authorList>
    </citation>
    <scope>NUCLEOTIDE SEQUENCE [LARGE SCALE GENOMIC DNA]</scope>
    <source>
        <strain evidence="9">Ta-2019</strain>
    </source>
</reference>
<dbReference type="PANTHER" id="PTHR13871">
    <property type="entry name" value="THIOREDOXIN"/>
    <property type="match status" value="1"/>
</dbReference>
<comment type="catalytic activity">
    <reaction evidence="6">
        <text>[protein]-dithiol + NAD(+) = [protein]-disulfide + NADH + H(+)</text>
        <dbReference type="Rhea" id="RHEA:18749"/>
        <dbReference type="Rhea" id="RHEA-COMP:10593"/>
        <dbReference type="Rhea" id="RHEA-COMP:10594"/>
        <dbReference type="ChEBI" id="CHEBI:15378"/>
        <dbReference type="ChEBI" id="CHEBI:29950"/>
        <dbReference type="ChEBI" id="CHEBI:50058"/>
        <dbReference type="ChEBI" id="CHEBI:57540"/>
        <dbReference type="ChEBI" id="CHEBI:57945"/>
        <dbReference type="EC" id="1.8.1.8"/>
    </reaction>
</comment>
<dbReference type="EMBL" id="JAHRHJ020003556">
    <property type="protein sequence ID" value="KAH9291533.1"/>
    <property type="molecule type" value="Genomic_DNA"/>
</dbReference>
<gene>
    <name evidence="9" type="ORF">KI387_043278</name>
</gene>
<dbReference type="InterPro" id="IPR013766">
    <property type="entry name" value="Thioredoxin_domain"/>
</dbReference>
<name>A0AA38F6P1_TAXCH</name>
<comment type="caution">
    <text evidence="9">The sequence shown here is derived from an EMBL/GenBank/DDBJ whole genome shotgun (WGS) entry which is preliminary data.</text>
</comment>
<dbReference type="Proteomes" id="UP000824469">
    <property type="component" value="Unassembled WGS sequence"/>
</dbReference>
<evidence type="ECO:0000256" key="2">
    <source>
        <dbReference type="ARBA" id="ARBA00022737"/>
    </source>
</evidence>
<dbReference type="InterPro" id="IPR012336">
    <property type="entry name" value="Thioredoxin-like_fold"/>
</dbReference>
<evidence type="ECO:0000256" key="7">
    <source>
        <dbReference type="ARBA" id="ARBA00047804"/>
    </source>
</evidence>
<dbReference type="InterPro" id="IPR046349">
    <property type="entry name" value="C1-like_sf"/>
</dbReference>
<dbReference type="PROSITE" id="PS51352">
    <property type="entry name" value="THIOREDOXIN_2"/>
    <property type="match status" value="1"/>
</dbReference>
<keyword evidence="2" id="KW-0677">Repeat</keyword>
<organism evidence="9 10">
    <name type="scientific">Taxus chinensis</name>
    <name type="common">Chinese yew</name>
    <name type="synonym">Taxus wallichiana var. chinensis</name>
    <dbReference type="NCBI Taxonomy" id="29808"/>
    <lineage>
        <taxon>Eukaryota</taxon>
        <taxon>Viridiplantae</taxon>
        <taxon>Streptophyta</taxon>
        <taxon>Embryophyta</taxon>
        <taxon>Tracheophyta</taxon>
        <taxon>Spermatophyta</taxon>
        <taxon>Pinopsida</taxon>
        <taxon>Pinidae</taxon>
        <taxon>Conifers II</taxon>
        <taxon>Cupressales</taxon>
        <taxon>Taxaceae</taxon>
        <taxon>Taxus</taxon>
    </lineage>
</organism>
<evidence type="ECO:0000256" key="4">
    <source>
        <dbReference type="ARBA" id="ARBA00023027"/>
    </source>
</evidence>
<sequence length="317" mass="36355">MVRESIPRIFLEFFMPWLCYLLPYREQDFEEKESVTIYFKIEGIPSLIVLGPDGKTLQTEAVELVMEHGVQVYPFTKEKLDEIKSQKEARRATQTLESLLVSDERNFVNTHTGKKVQVSELTGKTVGLYFSAHWCPLCREFTPKLAEVYNELKQKGEAFEIVFLSSDRDQEAFEEYYASMPWLALPFRDKIKKDLSCYFHVKGIPSLVIIGPDGKTVAANARDIVSVHGAKAYPFTDSRLAELQKEIEELAEKWPKEVKHGLHEHSQSLSQRQAFNCDGCDEGRSGWSFYCKECDFELHPDCAVRDDDSEKNGNICG</sequence>